<dbReference type="Proteomes" id="UP000589085">
    <property type="component" value="Unassembled WGS sequence"/>
</dbReference>
<gene>
    <name evidence="2" type="ORF">HLH48_06065</name>
</gene>
<dbReference type="EMBL" id="JABEQJ010000005">
    <property type="protein sequence ID" value="MBB2159743.1"/>
    <property type="molecule type" value="Genomic_DNA"/>
</dbReference>
<evidence type="ECO:0000313" key="3">
    <source>
        <dbReference type="Proteomes" id="UP000589085"/>
    </source>
</evidence>
<organism evidence="2 3">
    <name type="scientific">Gluconacetobacter sacchari</name>
    <dbReference type="NCBI Taxonomy" id="92759"/>
    <lineage>
        <taxon>Bacteria</taxon>
        <taxon>Pseudomonadati</taxon>
        <taxon>Pseudomonadota</taxon>
        <taxon>Alphaproteobacteria</taxon>
        <taxon>Acetobacterales</taxon>
        <taxon>Acetobacteraceae</taxon>
        <taxon>Gluconacetobacter</taxon>
    </lineage>
</organism>
<comment type="caution">
    <text evidence="2">The sequence shown here is derived from an EMBL/GenBank/DDBJ whole genome shotgun (WGS) entry which is preliminary data.</text>
</comment>
<reference evidence="2 3" key="1">
    <citation type="submission" date="2020-04" db="EMBL/GenBank/DDBJ databases">
        <title>Description of novel Gluconacetobacter.</title>
        <authorList>
            <person name="Sombolestani A."/>
        </authorList>
    </citation>
    <scope>NUCLEOTIDE SEQUENCE [LARGE SCALE GENOMIC DNA]</scope>
    <source>
        <strain evidence="2 3">LMG 19747</strain>
    </source>
</reference>
<evidence type="ECO:0000256" key="1">
    <source>
        <dbReference type="SAM" id="SignalP"/>
    </source>
</evidence>
<protein>
    <submittedName>
        <fullName evidence="2">Uncharacterized protein</fullName>
    </submittedName>
</protein>
<name>A0A7W4IBG2_9PROT</name>
<sequence length="590" mass="57905">MARNTRFFWVSALLAATLLPYAATCAPPPAPILDLSQSVVTPTGGSQVNIADALASYATQAALTATTTTANAAIPAGKIGQPSGVAALDASGRLTAALIGDATAAPVTPAGNSATTLGVYLGLLAKSSDLTAYLTTTAAGQIYATQAALTATTTTANAAIPASKIGQPSGIAALDASGRLTAALIGDATAAPVTPAGGGATTLGAYLGLLAKSSDLTAYLTTTAAGQIYATQAALTATTTTANAAIPASKIGQVSGVAGLDASGHLTAPLTGDATAAPVTPAGGSATTLGAYLGTLARSSDLSAYLTTTAASQTYAMQAALTATTTTANAAIPTSKIGAASGVAGLDASGRVTAPIASDLTPAVVTPTGGTQVHIADALAAYATQAGLTSEITRATGVEVTLQSNIAAEATTRANADALQMPINGGSFNGAVNIPSSLAVTSPDGVVRDIAFTNNTNGTLPFWAFRARGAITSANAGVPFVLAAFDDSGHILGIVFSVERATQIMTLSQSPVIPTPPAGDNSARATTTAGVRREIATGYTVATLPTDARRYQGARAYVTDATACAFATTPTGGGSTFCPVIYNGTAWIAE</sequence>
<keyword evidence="1" id="KW-0732">Signal</keyword>
<evidence type="ECO:0000313" key="2">
    <source>
        <dbReference type="EMBL" id="MBB2159743.1"/>
    </source>
</evidence>
<proteinExistence type="predicted"/>
<dbReference type="AlphaFoldDB" id="A0A7W4IBG2"/>
<accession>A0A7W4IBG2</accession>
<feature type="chain" id="PRO_5030752099" evidence="1">
    <location>
        <begin position="23"/>
        <end position="590"/>
    </location>
</feature>
<feature type="signal peptide" evidence="1">
    <location>
        <begin position="1"/>
        <end position="22"/>
    </location>
</feature>
<dbReference type="RefSeq" id="WP_182996591.1">
    <property type="nucleotide sequence ID" value="NZ_JABEQJ010000005.1"/>
</dbReference>